<keyword evidence="3" id="KW-1185">Reference proteome</keyword>
<dbReference type="Proteomes" id="UP001500151">
    <property type="component" value="Unassembled WGS sequence"/>
</dbReference>
<sequence length="404" mass="44662">MAAKRQRLAQRRKASGYTQEQFADALKVDRTTVQRWEKGEVDPQPHQRPKMAKLLQLTSRELDELLTADVLPVTAGPSWIVPAQPANDDEMAAWELSRRVQASDVGDETLTRLERTFDELAMAYPVTPPADLLERVRQHSAYVVKLLDARKTLSEHRRLLVVGGWLSLFGATLHIDLKQEHAATASLQAAVTLARQAEHPEIEAWCFETDAWRVLTDGDYAKAIELSQAAQAIAPVGTSALIQATAQEGRARARLGHSTETYAAIERVQGMAAKLGIPDRPKEHHYQYDPAKALAYTATTLAWLGDAAAEPYAREVIARLSPSDDVSKWPRRVASANIDLALVLLADNRLDEACDSAQKAIMSGRVVPSNHWRALEVVNAVEARQLPEAPELREAYEGLKAIEA</sequence>
<dbReference type="PROSITE" id="PS50943">
    <property type="entry name" value="HTH_CROC1"/>
    <property type="match status" value="1"/>
</dbReference>
<feature type="domain" description="HTH cro/C1-type" evidence="1">
    <location>
        <begin position="8"/>
        <end position="62"/>
    </location>
</feature>
<dbReference type="InterPro" id="IPR010982">
    <property type="entry name" value="Lambda_DNA-bd_dom_sf"/>
</dbReference>
<proteinExistence type="predicted"/>
<dbReference type="EMBL" id="BAAASJ010000043">
    <property type="protein sequence ID" value="GAA2641732.1"/>
    <property type="molecule type" value="Genomic_DNA"/>
</dbReference>
<name>A0ABN3R2K6_9ACTN</name>
<dbReference type="InterPro" id="IPR001387">
    <property type="entry name" value="Cro/C1-type_HTH"/>
</dbReference>
<evidence type="ECO:0000313" key="3">
    <source>
        <dbReference type="Proteomes" id="UP001500151"/>
    </source>
</evidence>
<evidence type="ECO:0000313" key="2">
    <source>
        <dbReference type="EMBL" id="GAA2641732.1"/>
    </source>
</evidence>
<accession>A0ABN3R2K6</accession>
<comment type="caution">
    <text evidence="2">The sequence shown here is derived from an EMBL/GenBank/DDBJ whole genome shotgun (WGS) entry which is preliminary data.</text>
</comment>
<organism evidence="2 3">
    <name type="scientific">Streptomyces vastus</name>
    <dbReference type="NCBI Taxonomy" id="285451"/>
    <lineage>
        <taxon>Bacteria</taxon>
        <taxon>Bacillati</taxon>
        <taxon>Actinomycetota</taxon>
        <taxon>Actinomycetes</taxon>
        <taxon>Kitasatosporales</taxon>
        <taxon>Streptomycetaceae</taxon>
        <taxon>Streptomyces</taxon>
    </lineage>
</organism>
<dbReference type="Gene3D" id="1.10.260.40">
    <property type="entry name" value="lambda repressor-like DNA-binding domains"/>
    <property type="match status" value="1"/>
</dbReference>
<gene>
    <name evidence="2" type="ORF">GCM10010307_43530</name>
</gene>
<dbReference type="SUPFAM" id="SSF47413">
    <property type="entry name" value="lambda repressor-like DNA-binding domains"/>
    <property type="match status" value="1"/>
</dbReference>
<dbReference type="SMART" id="SM00530">
    <property type="entry name" value="HTH_XRE"/>
    <property type="match status" value="1"/>
</dbReference>
<reference evidence="2 3" key="1">
    <citation type="journal article" date="2019" name="Int. J. Syst. Evol. Microbiol.">
        <title>The Global Catalogue of Microorganisms (GCM) 10K type strain sequencing project: providing services to taxonomists for standard genome sequencing and annotation.</title>
        <authorList>
            <consortium name="The Broad Institute Genomics Platform"/>
            <consortium name="The Broad Institute Genome Sequencing Center for Infectious Disease"/>
            <person name="Wu L."/>
            <person name="Ma J."/>
        </authorList>
    </citation>
    <scope>NUCLEOTIDE SEQUENCE [LARGE SCALE GENOMIC DNA]</scope>
    <source>
        <strain evidence="2 3">JCM 4524</strain>
    </source>
</reference>
<dbReference type="Pfam" id="PF01381">
    <property type="entry name" value="HTH_3"/>
    <property type="match status" value="1"/>
</dbReference>
<protein>
    <recommendedName>
        <fullName evidence="1">HTH cro/C1-type domain-containing protein</fullName>
    </recommendedName>
</protein>
<dbReference type="CDD" id="cd00093">
    <property type="entry name" value="HTH_XRE"/>
    <property type="match status" value="1"/>
</dbReference>
<dbReference type="RefSeq" id="WP_344392130.1">
    <property type="nucleotide sequence ID" value="NZ_BAAASJ010000043.1"/>
</dbReference>
<evidence type="ECO:0000259" key="1">
    <source>
        <dbReference type="PROSITE" id="PS50943"/>
    </source>
</evidence>